<accession>A0A248K399</accession>
<dbReference type="PROSITE" id="PS01031">
    <property type="entry name" value="SHSP"/>
    <property type="match status" value="1"/>
</dbReference>
<dbReference type="CDD" id="cd06470">
    <property type="entry name" value="ACD_IbpA-B_like"/>
    <property type="match status" value="1"/>
</dbReference>
<evidence type="ECO:0000259" key="4">
    <source>
        <dbReference type="PROSITE" id="PS01031"/>
    </source>
</evidence>
<sequence length="158" mass="17539">MAMSAFDFSPLFRSGVGFDRLASVLEHLSTTSPADSYPPYDILKTDENAYRIVVALAGWSADELALTAHPNLLIVQGRKAAEEKAQYLHHGLSARSFERRFELADFVFVDRASLENGLLTIDLKRELPEAMKPRRIEILSGGANPRLEEHQAGEKQAA</sequence>
<evidence type="ECO:0000313" key="6">
    <source>
        <dbReference type="Proteomes" id="UP000197153"/>
    </source>
</evidence>
<dbReference type="EMBL" id="CP022113">
    <property type="protein sequence ID" value="ASG25236.1"/>
    <property type="molecule type" value="Genomic_DNA"/>
</dbReference>
<dbReference type="KEGG" id="nao:Y958_30280"/>
<evidence type="ECO:0000256" key="2">
    <source>
        <dbReference type="PROSITE-ProRule" id="PRU00285"/>
    </source>
</evidence>
<dbReference type="InterPro" id="IPR037913">
    <property type="entry name" value="ACD_IbpA/B"/>
</dbReference>
<dbReference type="InterPro" id="IPR002068">
    <property type="entry name" value="A-crystallin/Hsp20_dom"/>
</dbReference>
<keyword evidence="1" id="KW-0346">Stress response</keyword>
<dbReference type="SUPFAM" id="SSF49764">
    <property type="entry name" value="HSP20-like chaperones"/>
    <property type="match status" value="1"/>
</dbReference>
<dbReference type="PANTHER" id="PTHR47062:SF1">
    <property type="entry name" value="SMALL HEAT SHOCK PROTEIN IBPA"/>
    <property type="match status" value="1"/>
</dbReference>
<dbReference type="AlphaFoldDB" id="A0A248K399"/>
<feature type="domain" description="SHSP" evidence="4">
    <location>
        <begin position="31"/>
        <end position="141"/>
    </location>
</feature>
<gene>
    <name evidence="5" type="ORF">Y958_30280</name>
</gene>
<organism evidence="5 6">
    <name type="scientific">Nitrospirillum viridazoti CBAmc</name>
    <dbReference type="NCBI Taxonomy" id="1441467"/>
    <lineage>
        <taxon>Bacteria</taxon>
        <taxon>Pseudomonadati</taxon>
        <taxon>Pseudomonadota</taxon>
        <taxon>Alphaproteobacteria</taxon>
        <taxon>Rhodospirillales</taxon>
        <taxon>Azospirillaceae</taxon>
        <taxon>Nitrospirillum</taxon>
        <taxon>Nitrospirillum viridazoti</taxon>
    </lineage>
</organism>
<dbReference type="Proteomes" id="UP000197153">
    <property type="component" value="Chromosome 4"/>
</dbReference>
<reference evidence="5 6" key="1">
    <citation type="submission" date="2017-06" db="EMBL/GenBank/DDBJ databases">
        <title>Complete genome sequence of Nitrospirillum amazonense strain CBAmC, an endophytic nitrogen-fixing and plant growth-promoting bacterium, isolated from sugarcane.</title>
        <authorList>
            <person name="Schwab S."/>
            <person name="dos Santos Teixeira K.R."/>
            <person name="Simoes Araujo J.L."/>
            <person name="Soares Vidal M."/>
            <person name="Borges de Freitas H.R."/>
            <person name="Rivello Crivelaro A.L."/>
            <person name="Bueno de Camargo Nunes A."/>
            <person name="dos Santos C.M."/>
            <person name="Palmeira da Silva Rosa D."/>
            <person name="da Silva Padilha D."/>
            <person name="da Silva E."/>
            <person name="Araujo Terra L."/>
            <person name="Soares Mendes V."/>
            <person name="Farinelli L."/>
            <person name="Magalhaes Cruz L."/>
            <person name="Baldani J.I."/>
        </authorList>
    </citation>
    <scope>NUCLEOTIDE SEQUENCE [LARGE SCALE GENOMIC DNA]</scope>
    <source>
        <strain evidence="5 6">CBAmC</strain>
    </source>
</reference>
<proteinExistence type="inferred from homology"/>
<name>A0A248K399_9PROT</name>
<dbReference type="InterPro" id="IPR008978">
    <property type="entry name" value="HSP20-like_chaperone"/>
</dbReference>
<protein>
    <submittedName>
        <fullName evidence="5">Molecular chaperone Hsp20</fullName>
    </submittedName>
</protein>
<comment type="similarity">
    <text evidence="2 3">Belongs to the small heat shock protein (HSP20) family.</text>
</comment>
<dbReference type="Pfam" id="PF00011">
    <property type="entry name" value="HSP20"/>
    <property type="match status" value="1"/>
</dbReference>
<evidence type="ECO:0000313" key="5">
    <source>
        <dbReference type="EMBL" id="ASG25236.1"/>
    </source>
</evidence>
<dbReference type="Gene3D" id="2.60.40.790">
    <property type="match status" value="1"/>
</dbReference>
<evidence type="ECO:0000256" key="1">
    <source>
        <dbReference type="ARBA" id="ARBA00023016"/>
    </source>
</evidence>
<dbReference type="PANTHER" id="PTHR47062">
    <property type="match status" value="1"/>
</dbReference>
<evidence type="ECO:0000256" key="3">
    <source>
        <dbReference type="RuleBase" id="RU003616"/>
    </source>
</evidence>
<keyword evidence="6" id="KW-1185">Reference proteome</keyword>